<evidence type="ECO:0000313" key="2">
    <source>
        <dbReference type="Proteomes" id="UP001501690"/>
    </source>
</evidence>
<gene>
    <name evidence="1" type="ORF">GCM10009808_23960</name>
</gene>
<evidence type="ECO:0000313" key="1">
    <source>
        <dbReference type="EMBL" id="GAA1705198.1"/>
    </source>
</evidence>
<comment type="caution">
    <text evidence="1">The sequence shown here is derived from an EMBL/GenBank/DDBJ whole genome shotgun (WGS) entry which is preliminary data.</text>
</comment>
<evidence type="ECO:0008006" key="3">
    <source>
        <dbReference type="Google" id="ProtNLM"/>
    </source>
</evidence>
<dbReference type="EMBL" id="BAAAPL010000002">
    <property type="protein sequence ID" value="GAA1705198.1"/>
    <property type="molecule type" value="Genomic_DNA"/>
</dbReference>
<dbReference type="Pfam" id="PF13830">
    <property type="entry name" value="DUF4192"/>
    <property type="match status" value="1"/>
</dbReference>
<reference evidence="2" key="1">
    <citation type="journal article" date="2019" name="Int. J. Syst. Evol. Microbiol.">
        <title>The Global Catalogue of Microorganisms (GCM) 10K type strain sequencing project: providing services to taxonomists for standard genome sequencing and annotation.</title>
        <authorList>
            <consortium name="The Broad Institute Genomics Platform"/>
            <consortium name="The Broad Institute Genome Sequencing Center for Infectious Disease"/>
            <person name="Wu L."/>
            <person name="Ma J."/>
        </authorList>
    </citation>
    <scope>NUCLEOTIDE SEQUENCE [LARGE SCALE GENOMIC DNA]</scope>
    <source>
        <strain evidence="2">JCM 15577</strain>
    </source>
</reference>
<organism evidence="1 2">
    <name type="scientific">Microbacterium sediminicola</name>
    <dbReference type="NCBI Taxonomy" id="415210"/>
    <lineage>
        <taxon>Bacteria</taxon>
        <taxon>Bacillati</taxon>
        <taxon>Actinomycetota</taxon>
        <taxon>Actinomycetes</taxon>
        <taxon>Micrococcales</taxon>
        <taxon>Microbacteriaceae</taxon>
        <taxon>Microbacterium</taxon>
    </lineage>
</organism>
<protein>
    <recommendedName>
        <fullName evidence="3">Lipopolysaccharide biosynthesis protein</fullName>
    </recommendedName>
</protein>
<name>A0ABP4UJV3_9MICO</name>
<accession>A0ABP4UJV3</accession>
<dbReference type="RefSeq" id="WP_344072922.1">
    <property type="nucleotide sequence ID" value="NZ_BAAAPL010000002.1"/>
</dbReference>
<sequence length="381" mass="40384">MTTVVKAQSSADFLSLVPRMLGFVPRESIVLVPFRRGRSRGALRLDLPRDDAPIDEIAATMLGLVCRIPEADGCAIVIYAESDLPSPTLIERIEQRADACGVRVVVTLWVHGDRWGSYAQPGAVRAVASTDDLPGVPALAAGDQASGADLPPASAELRTTVAQAIEALREAIDLLRAKTPSIAGAERIDPRALAAACFLQDVPSFFDRLLSAEPDTLDPFEIATAAWALGRPSLRDIALICWLDGLDAGDVAAEAQLAWEGGDDYPAEIAMRMWGEGPQPAPDRLARALALVRTIASLAPDESRPGPMAVCGWLSWALGSSTHAGIYATKAIEIEPEHGLSEIVLSFVQAGHLPDWAFQVGNATEGVETGRTDTDDDPAAA</sequence>
<dbReference type="InterPro" id="IPR025447">
    <property type="entry name" value="DUF4192"/>
</dbReference>
<dbReference type="Proteomes" id="UP001501690">
    <property type="component" value="Unassembled WGS sequence"/>
</dbReference>
<proteinExistence type="predicted"/>
<keyword evidence="2" id="KW-1185">Reference proteome</keyword>